<dbReference type="Proteomes" id="UP001408356">
    <property type="component" value="Unassembled WGS sequence"/>
</dbReference>
<keyword evidence="2" id="KW-1185">Reference proteome</keyword>
<name>A0ABR2UI18_9PEZI</name>
<gene>
    <name evidence="1" type="ORF">SUNI508_02280</name>
</gene>
<sequence length="59" mass="6613">MGQASNLLAVALDQYRIPGATSNNDKEDDYIVASITAGDMEWRFIIRDRLRLLKEGSVD</sequence>
<evidence type="ECO:0000313" key="1">
    <source>
        <dbReference type="EMBL" id="KAK9414181.1"/>
    </source>
</evidence>
<evidence type="ECO:0000313" key="2">
    <source>
        <dbReference type="Proteomes" id="UP001408356"/>
    </source>
</evidence>
<proteinExistence type="predicted"/>
<dbReference type="EMBL" id="JARVKF010000429">
    <property type="protein sequence ID" value="KAK9414181.1"/>
    <property type="molecule type" value="Genomic_DNA"/>
</dbReference>
<comment type="caution">
    <text evidence="1">The sequence shown here is derived from an EMBL/GenBank/DDBJ whole genome shotgun (WGS) entry which is preliminary data.</text>
</comment>
<protein>
    <submittedName>
        <fullName evidence="1">Uncharacterized protein</fullName>
    </submittedName>
</protein>
<reference evidence="1 2" key="1">
    <citation type="journal article" date="2024" name="J. Plant Pathol.">
        <title>Sequence and assembly of the genome of Seiridium unicorne, isolate CBS 538.82, causal agent of cypress canker disease.</title>
        <authorList>
            <person name="Scali E."/>
            <person name="Rocca G.D."/>
            <person name="Danti R."/>
            <person name="Garbelotto M."/>
            <person name="Barberini S."/>
            <person name="Baroncelli R."/>
            <person name="Emiliani G."/>
        </authorList>
    </citation>
    <scope>NUCLEOTIDE SEQUENCE [LARGE SCALE GENOMIC DNA]</scope>
    <source>
        <strain evidence="1 2">BM-138-508</strain>
    </source>
</reference>
<organism evidence="1 2">
    <name type="scientific">Seiridium unicorne</name>
    <dbReference type="NCBI Taxonomy" id="138068"/>
    <lineage>
        <taxon>Eukaryota</taxon>
        <taxon>Fungi</taxon>
        <taxon>Dikarya</taxon>
        <taxon>Ascomycota</taxon>
        <taxon>Pezizomycotina</taxon>
        <taxon>Sordariomycetes</taxon>
        <taxon>Xylariomycetidae</taxon>
        <taxon>Amphisphaeriales</taxon>
        <taxon>Sporocadaceae</taxon>
        <taxon>Seiridium</taxon>
    </lineage>
</organism>
<accession>A0ABR2UI18</accession>